<evidence type="ECO:0000259" key="6">
    <source>
        <dbReference type="PROSITE" id="PS50296"/>
    </source>
</evidence>
<feature type="transmembrane region" description="Helical" evidence="5">
    <location>
        <begin position="205"/>
        <end position="222"/>
    </location>
</feature>
<dbReference type="GO" id="GO:0005789">
    <property type="term" value="C:endoplasmic reticulum membrane"/>
    <property type="evidence" value="ECO:0007669"/>
    <property type="project" value="InterPro"/>
</dbReference>
<dbReference type="EMBL" id="LFJN01000005">
    <property type="protein sequence ID" value="KPI43321.1"/>
    <property type="molecule type" value="Genomic_DNA"/>
</dbReference>
<keyword evidence="8" id="KW-1185">Reference proteome</keyword>
<dbReference type="PROSITE" id="PS50296">
    <property type="entry name" value="SUI1"/>
    <property type="match status" value="1"/>
</dbReference>
<evidence type="ECO:0000313" key="8">
    <source>
        <dbReference type="Proteomes" id="UP000038010"/>
    </source>
</evidence>
<dbReference type="STRING" id="1664694.A0A0N0NPZ1"/>
<gene>
    <name evidence="7" type="ORF">AB675_6969</name>
</gene>
<dbReference type="GeneID" id="28739177"/>
<dbReference type="GO" id="GO:0006417">
    <property type="term" value="P:regulation of translation"/>
    <property type="evidence" value="ECO:0007669"/>
    <property type="project" value="UniProtKB-KW"/>
</dbReference>
<organism evidence="7 8">
    <name type="scientific">Cyphellophora attinorum</name>
    <dbReference type="NCBI Taxonomy" id="1664694"/>
    <lineage>
        <taxon>Eukaryota</taxon>
        <taxon>Fungi</taxon>
        <taxon>Dikarya</taxon>
        <taxon>Ascomycota</taxon>
        <taxon>Pezizomycotina</taxon>
        <taxon>Eurotiomycetes</taxon>
        <taxon>Chaetothyriomycetidae</taxon>
        <taxon>Chaetothyriales</taxon>
        <taxon>Cyphellophoraceae</taxon>
        <taxon>Cyphellophora</taxon>
    </lineage>
</organism>
<dbReference type="GO" id="GO:0034599">
    <property type="term" value="P:cellular response to oxidative stress"/>
    <property type="evidence" value="ECO:0007669"/>
    <property type="project" value="InterPro"/>
</dbReference>
<feature type="transmembrane region" description="Helical" evidence="5">
    <location>
        <begin position="340"/>
        <end position="358"/>
    </location>
</feature>
<evidence type="ECO:0000256" key="3">
    <source>
        <dbReference type="ARBA" id="ARBA00022917"/>
    </source>
</evidence>
<feature type="transmembrane region" description="Helical" evidence="5">
    <location>
        <begin position="245"/>
        <end position="264"/>
    </location>
</feature>
<proteinExistence type="inferred from homology"/>
<dbReference type="PANTHER" id="PTHR10388">
    <property type="entry name" value="EUKARYOTIC TRANSLATION INITIATION FACTOR SUI1"/>
    <property type="match status" value="1"/>
</dbReference>
<dbReference type="InterPro" id="IPR021100">
    <property type="entry name" value="N-glycosylation_EOS1"/>
</dbReference>
<feature type="transmembrane region" description="Helical" evidence="5">
    <location>
        <begin position="284"/>
        <end position="303"/>
    </location>
</feature>
<comment type="function">
    <text evidence="4">Additional factor that functions in concert with eIF-2 and the initiator tRNA in directing the ribosome to the proper start site of translation.</text>
</comment>
<sequence>MSTQIQNLKTFGKPLPARSATSFHHLAARDYGQRDIATAADDPFAEADDDTGESKQTQNYIHIRIQQRNGRKTLTTVQGLPKKFDQKKILKVIKKKFACNGTIVTDSEMGEVIQLQGDQRKDVQEFLVAKDGLELDSKTIKAGTSAYLAHLFASSLMSRWLLHYSPFAVTLRLLSMSILLSYIGIQCFRLLGAFQPNLAALSRSFPIWIIISIVLLLLYFCTQQDISIEKDRDDRRRRLVLRSKCLYAMAGSSLFIYMACMPPYDGPPADATDLNADIVGKGVQFSTFAPAAGMIVTSLLGYFHVASSGAKELGVAQLFNMGCLAINLCSRFRDLKIPELLAVLISIDLSSSVLSIMLVDKEVLAARKLVYSTCVAQLVAVGVIGYVVSHSDALKEPDPWRFRVLWWGGFTGPFFYHDDFAPEKFSRLGNVAWLFYAIKLLGVIRSIVRSLTLTHTFDDSERKTKVEAADQTLQTDESAPIELAELSGAESSHAVSPEAIRFQPIRWLGIPVPYIQISYTKCIATTSTAQLEHIPQIIASMIAIVSLLKECGYEGGQWVEWGQLAPVGVACLGLMHWLGYTTLLNLMWKGRHHFGLPTIQRFDEAMMLLVMNGDLPRDHRE</sequence>
<keyword evidence="5" id="KW-1133">Transmembrane helix</keyword>
<dbReference type="Pfam" id="PF01253">
    <property type="entry name" value="SUI1"/>
    <property type="match status" value="1"/>
</dbReference>
<feature type="transmembrane region" description="Helical" evidence="5">
    <location>
        <begin position="161"/>
        <end position="185"/>
    </location>
</feature>
<dbReference type="InterPro" id="IPR005874">
    <property type="entry name" value="SUI1_euk"/>
</dbReference>
<evidence type="ECO:0000256" key="1">
    <source>
        <dbReference type="ARBA" id="ARBA00005422"/>
    </source>
</evidence>
<evidence type="ECO:0000256" key="2">
    <source>
        <dbReference type="ARBA" id="ARBA00022845"/>
    </source>
</evidence>
<keyword evidence="5" id="KW-0472">Membrane</keyword>
<dbReference type="InterPro" id="IPR001950">
    <property type="entry name" value="SUI1"/>
</dbReference>
<dbReference type="OrthoDB" id="10248435at2759"/>
<keyword evidence="2" id="KW-0810">Translation regulation</keyword>
<dbReference type="Gene3D" id="3.30.780.10">
    <property type="entry name" value="SUI1-like domain"/>
    <property type="match status" value="1"/>
</dbReference>
<keyword evidence="7" id="KW-0396">Initiation factor</keyword>
<dbReference type="NCBIfam" id="TIGR01160">
    <property type="entry name" value="SUI1_MOF2"/>
    <property type="match status" value="1"/>
</dbReference>
<accession>A0A0N0NPZ1</accession>
<dbReference type="CDD" id="cd11566">
    <property type="entry name" value="eIF1_SUI1"/>
    <property type="match status" value="1"/>
</dbReference>
<dbReference type="RefSeq" id="XP_018003284.1">
    <property type="nucleotide sequence ID" value="XM_018147298.1"/>
</dbReference>
<comment type="similarity">
    <text evidence="1">Belongs to the SUI1 family.</text>
</comment>
<reference evidence="7 8" key="1">
    <citation type="submission" date="2015-06" db="EMBL/GenBank/DDBJ databases">
        <title>Draft genome of the ant-associated black yeast Phialophora attae CBS 131958.</title>
        <authorList>
            <person name="Moreno L.F."/>
            <person name="Stielow B.J."/>
            <person name="de Hoog S."/>
            <person name="Vicente V.A."/>
            <person name="Weiss V.A."/>
            <person name="de Vries M."/>
            <person name="Cruz L.M."/>
            <person name="Souza E.M."/>
        </authorList>
    </citation>
    <scope>NUCLEOTIDE SEQUENCE [LARGE SCALE GENOMIC DNA]</scope>
    <source>
        <strain evidence="7 8">CBS 131958</strain>
    </source>
</reference>
<feature type="domain" description="SUI1" evidence="6">
    <location>
        <begin position="61"/>
        <end position="131"/>
    </location>
</feature>
<evidence type="ECO:0000256" key="5">
    <source>
        <dbReference type="SAM" id="Phobius"/>
    </source>
</evidence>
<feature type="transmembrane region" description="Helical" evidence="5">
    <location>
        <begin position="400"/>
        <end position="416"/>
    </location>
</feature>
<dbReference type="GO" id="GO:0003743">
    <property type="term" value="F:translation initiation factor activity"/>
    <property type="evidence" value="ECO:0007669"/>
    <property type="project" value="UniProtKB-KW"/>
</dbReference>
<comment type="caution">
    <text evidence="7">The sequence shown here is derived from an EMBL/GenBank/DDBJ whole genome shotgun (WGS) entry which is preliminary data.</text>
</comment>
<dbReference type="AlphaFoldDB" id="A0A0N0NPZ1"/>
<protein>
    <submittedName>
        <fullName evidence="7">Eukaryotic translation initiation factor eIF-1</fullName>
    </submittedName>
</protein>
<dbReference type="VEuPathDB" id="FungiDB:AB675_6969"/>
<keyword evidence="3" id="KW-0648">Protein biosynthesis</keyword>
<evidence type="ECO:0000256" key="4">
    <source>
        <dbReference type="ARBA" id="ARBA00060093"/>
    </source>
</evidence>
<dbReference type="InterPro" id="IPR036877">
    <property type="entry name" value="SUI1_dom_sf"/>
</dbReference>
<keyword evidence="5" id="KW-0812">Transmembrane</keyword>
<feature type="transmembrane region" description="Helical" evidence="5">
    <location>
        <begin position="370"/>
        <end position="388"/>
    </location>
</feature>
<dbReference type="Proteomes" id="UP000038010">
    <property type="component" value="Unassembled WGS sequence"/>
</dbReference>
<dbReference type="SUPFAM" id="SSF55159">
    <property type="entry name" value="eIF1-like"/>
    <property type="match status" value="1"/>
</dbReference>
<dbReference type="Pfam" id="PF12326">
    <property type="entry name" value="EOS1"/>
    <property type="match status" value="1"/>
</dbReference>
<name>A0A0N0NPZ1_9EURO</name>
<dbReference type="FunFam" id="3.30.780.10:FF:000005">
    <property type="entry name" value="Sui1 translation initiation factor"/>
    <property type="match status" value="1"/>
</dbReference>
<evidence type="ECO:0000313" key="7">
    <source>
        <dbReference type="EMBL" id="KPI43321.1"/>
    </source>
</evidence>
<feature type="transmembrane region" description="Helical" evidence="5">
    <location>
        <begin position="428"/>
        <end position="448"/>
    </location>
</feature>